<name>A4C5U0_9GAMM</name>
<comment type="caution">
    <text evidence="1">The sequence shown here is derived from an EMBL/GenBank/DDBJ whole genome shotgun (WGS) entry which is preliminary data.</text>
</comment>
<dbReference type="AlphaFoldDB" id="A4C5U0"/>
<dbReference type="Proteomes" id="UP000006201">
    <property type="component" value="Unassembled WGS sequence"/>
</dbReference>
<accession>A4C5U0</accession>
<reference evidence="1 2" key="1">
    <citation type="submission" date="2006-02" db="EMBL/GenBank/DDBJ databases">
        <authorList>
            <person name="Moran M.A."/>
            <person name="Kjelleberg S."/>
            <person name="Egan S."/>
            <person name="Saunders N."/>
            <person name="Thomas T."/>
            <person name="Ferriera S."/>
            <person name="Johnson J."/>
            <person name="Kravitz S."/>
            <person name="Halpern A."/>
            <person name="Remington K."/>
            <person name="Beeson K."/>
            <person name="Tran B."/>
            <person name="Rogers Y.-H."/>
            <person name="Friedman R."/>
            <person name="Venter J.C."/>
        </authorList>
    </citation>
    <scope>NUCLEOTIDE SEQUENCE [LARGE SCALE GENOMIC DNA]</scope>
    <source>
        <strain evidence="1 2">D2</strain>
    </source>
</reference>
<protein>
    <submittedName>
        <fullName evidence="1">Uncharacterized protein</fullName>
    </submittedName>
</protein>
<proteinExistence type="predicted"/>
<keyword evidence="2" id="KW-1185">Reference proteome</keyword>
<dbReference type="EMBL" id="AAOH01000002">
    <property type="protein sequence ID" value="EAR29344.1"/>
    <property type="molecule type" value="Genomic_DNA"/>
</dbReference>
<sequence length="48" mass="5272">MAELGSVQGCISEPLHGGYVHINCIFEESFAYFLKIWGAKGRPAIAYP</sequence>
<evidence type="ECO:0000313" key="2">
    <source>
        <dbReference type="Proteomes" id="UP000006201"/>
    </source>
</evidence>
<gene>
    <name evidence="1" type="ORF">PTD2_11029</name>
</gene>
<dbReference type="HOGENOM" id="CLU_3156905_0_0_6"/>
<organism evidence="1 2">
    <name type="scientific">Pseudoalteromonas tunicata D2</name>
    <dbReference type="NCBI Taxonomy" id="87626"/>
    <lineage>
        <taxon>Bacteria</taxon>
        <taxon>Pseudomonadati</taxon>
        <taxon>Pseudomonadota</taxon>
        <taxon>Gammaproteobacteria</taxon>
        <taxon>Alteromonadales</taxon>
        <taxon>Pseudoalteromonadaceae</taxon>
        <taxon>Pseudoalteromonas</taxon>
    </lineage>
</organism>
<evidence type="ECO:0000313" key="1">
    <source>
        <dbReference type="EMBL" id="EAR29344.1"/>
    </source>
</evidence>